<keyword evidence="3" id="KW-1185">Reference proteome</keyword>
<accession>A0A158CIV3</accession>
<name>A0A158CIV3_9BURK</name>
<protein>
    <submittedName>
        <fullName evidence="2">Uncharacterized protein</fullName>
    </submittedName>
</protein>
<proteinExistence type="predicted"/>
<evidence type="ECO:0000313" key="3">
    <source>
        <dbReference type="Proteomes" id="UP000054870"/>
    </source>
</evidence>
<reference evidence="2" key="1">
    <citation type="submission" date="2016-01" db="EMBL/GenBank/DDBJ databases">
        <authorList>
            <person name="Peeters C."/>
        </authorList>
    </citation>
    <scope>NUCLEOTIDE SEQUENCE [LARGE SCALE GENOMIC DNA]</scope>
    <source>
        <strain evidence="2">LMG 29318</strain>
    </source>
</reference>
<evidence type="ECO:0000313" key="2">
    <source>
        <dbReference type="EMBL" id="SAK81447.1"/>
    </source>
</evidence>
<dbReference type="RefSeq" id="WP_143746495.1">
    <property type="nucleotide sequence ID" value="NZ_FCOF02000030.1"/>
</dbReference>
<feature type="region of interest" description="Disordered" evidence="1">
    <location>
        <begin position="95"/>
        <end position="114"/>
    </location>
</feature>
<evidence type="ECO:0000256" key="1">
    <source>
        <dbReference type="SAM" id="MobiDB-lite"/>
    </source>
</evidence>
<dbReference type="Proteomes" id="UP000054870">
    <property type="component" value="Unassembled WGS sequence"/>
</dbReference>
<organism evidence="2 3">
    <name type="scientific">Caballeronia catudaia</name>
    <dbReference type="NCBI Taxonomy" id="1777136"/>
    <lineage>
        <taxon>Bacteria</taxon>
        <taxon>Pseudomonadati</taxon>
        <taxon>Pseudomonadota</taxon>
        <taxon>Betaproteobacteria</taxon>
        <taxon>Burkholderiales</taxon>
        <taxon>Burkholderiaceae</taxon>
        <taxon>Caballeronia</taxon>
    </lineage>
</organism>
<comment type="caution">
    <text evidence="2">The sequence shown here is derived from an EMBL/GenBank/DDBJ whole genome shotgun (WGS) entry which is preliminary data.</text>
</comment>
<dbReference type="OrthoDB" id="9813987at2"/>
<dbReference type="AlphaFoldDB" id="A0A158CIV3"/>
<gene>
    <name evidence="2" type="ORF">AWB75_05111</name>
</gene>
<dbReference type="EMBL" id="FCOF02000030">
    <property type="protein sequence ID" value="SAK81447.1"/>
    <property type="molecule type" value="Genomic_DNA"/>
</dbReference>
<sequence>MKMLKRETMPLRERLEWLIEAAQTRRYGDFLSTANIAFSTEYLVAIGQAGKKEGCGAVSARLLRADLTELVDRGILSRTRTNRGYVYTVKARDSGLDVKDGNGEMDRRPNASSV</sequence>